<comment type="caution">
    <text evidence="1">The sequence shown here is derived from an EMBL/GenBank/DDBJ whole genome shotgun (WGS) entry which is preliminary data.</text>
</comment>
<protein>
    <submittedName>
        <fullName evidence="1">Uncharacterized protein</fullName>
    </submittedName>
</protein>
<gene>
    <name evidence="1" type="ORF">VCHENC02_3221</name>
</gene>
<sequence length="50" mass="5830">VNFIKHDAFNEKDRKQKRRLNANIKKLKDLTSNALKSGLNILKSQTASWF</sequence>
<feature type="non-terminal residue" evidence="1">
    <location>
        <position position="1"/>
    </location>
</feature>
<name>A0A454CXG0_VIBHA</name>
<dbReference type="EMBL" id="AJSR01001338">
    <property type="protein sequence ID" value="EKM31106.1"/>
    <property type="molecule type" value="Genomic_DNA"/>
</dbReference>
<organism evidence="1 2">
    <name type="scientific">Vibrio harveyi</name>
    <name type="common">Beneckea harveyi</name>
    <dbReference type="NCBI Taxonomy" id="669"/>
    <lineage>
        <taxon>Bacteria</taxon>
        <taxon>Pseudomonadati</taxon>
        <taxon>Pseudomonadota</taxon>
        <taxon>Gammaproteobacteria</taxon>
        <taxon>Vibrionales</taxon>
        <taxon>Vibrionaceae</taxon>
        <taxon>Vibrio</taxon>
    </lineage>
</organism>
<dbReference type="Proteomes" id="UP000008367">
    <property type="component" value="Unassembled WGS sequence"/>
</dbReference>
<dbReference type="AlphaFoldDB" id="A0A454CXG0"/>
<reference evidence="1 2" key="1">
    <citation type="submission" date="2012-10" db="EMBL/GenBank/DDBJ databases">
        <title>Genome sequence of Vibrio Cholerae HENC-02.</title>
        <authorList>
            <person name="Eppinger M."/>
            <person name="Hasan N.A."/>
            <person name="Sengamalay N."/>
            <person name="Hine E."/>
            <person name="Su Q."/>
            <person name="Daugherty S.C."/>
            <person name="Young S."/>
            <person name="Sadzewicz L."/>
            <person name="Tallon L."/>
            <person name="Cebula T.A."/>
            <person name="Ravel J."/>
            <person name="Colwell R.R."/>
        </authorList>
    </citation>
    <scope>NUCLEOTIDE SEQUENCE [LARGE SCALE GENOMIC DNA]</scope>
    <source>
        <strain evidence="1 2">HENC-02</strain>
    </source>
</reference>
<accession>A0A454CXG0</accession>
<evidence type="ECO:0000313" key="2">
    <source>
        <dbReference type="Proteomes" id="UP000008367"/>
    </source>
</evidence>
<proteinExistence type="predicted"/>
<evidence type="ECO:0000313" key="1">
    <source>
        <dbReference type="EMBL" id="EKM31106.1"/>
    </source>
</evidence>